<feature type="chain" id="PRO_5012851115" description="DUF4440 domain-containing protein" evidence="2">
    <location>
        <begin position="21"/>
        <end position="422"/>
    </location>
</feature>
<reference evidence="4 5" key="1">
    <citation type="submission" date="2017-07" db="EMBL/GenBank/DDBJ databases">
        <authorList>
            <person name="Sun Z.S."/>
            <person name="Albrecht U."/>
            <person name="Echele G."/>
            <person name="Lee C.C."/>
        </authorList>
    </citation>
    <scope>NUCLEOTIDE SEQUENCE [LARGE SCALE GENOMIC DNA]</scope>
    <source>
        <strain evidence="4 5">CGMCC 1.12710</strain>
    </source>
</reference>
<organism evidence="4 5">
    <name type="scientific">Amphiplicatus metriothermophilus</name>
    <dbReference type="NCBI Taxonomy" id="1519374"/>
    <lineage>
        <taxon>Bacteria</taxon>
        <taxon>Pseudomonadati</taxon>
        <taxon>Pseudomonadota</taxon>
        <taxon>Alphaproteobacteria</taxon>
        <taxon>Parvularculales</taxon>
        <taxon>Parvularculaceae</taxon>
        <taxon>Amphiplicatus</taxon>
    </lineage>
</organism>
<dbReference type="InterPro" id="IPR027843">
    <property type="entry name" value="DUF4440"/>
</dbReference>
<evidence type="ECO:0000259" key="3">
    <source>
        <dbReference type="Pfam" id="PF14534"/>
    </source>
</evidence>
<keyword evidence="5" id="KW-1185">Reference proteome</keyword>
<gene>
    <name evidence="4" type="ORF">SAMN06297382_1519</name>
</gene>
<feature type="signal peptide" evidence="2">
    <location>
        <begin position="1"/>
        <end position="20"/>
    </location>
</feature>
<evidence type="ECO:0000313" key="4">
    <source>
        <dbReference type="EMBL" id="SNT72474.1"/>
    </source>
</evidence>
<dbReference type="InterPro" id="IPR032710">
    <property type="entry name" value="NTF2-like_dom_sf"/>
</dbReference>
<dbReference type="AlphaFoldDB" id="A0A239PQB3"/>
<feature type="region of interest" description="Disordered" evidence="1">
    <location>
        <begin position="259"/>
        <end position="286"/>
    </location>
</feature>
<proteinExistence type="predicted"/>
<evidence type="ECO:0000313" key="5">
    <source>
        <dbReference type="Proteomes" id="UP000198346"/>
    </source>
</evidence>
<dbReference type="EMBL" id="FZQA01000002">
    <property type="protein sequence ID" value="SNT72474.1"/>
    <property type="molecule type" value="Genomic_DNA"/>
</dbReference>
<accession>A0A239PQB3</accession>
<dbReference type="Proteomes" id="UP000198346">
    <property type="component" value="Unassembled WGS sequence"/>
</dbReference>
<name>A0A239PQB3_9PROT</name>
<sequence>MRRIMLCAGLGVAAAGAAQAETATQKCVRGEDERTISVLVPGEVGAACDVRYVRDAGTNVSVPYHADNDAGFCGERARALAASLVAAGFTCGKATPADLPAEAGVREEAAFAEGLPAGEPPANATSSEPSSEPSEDEPPILDSFGSEALAPPPSLDSPRGDGPGADAVPADATLPDELADGARISGEPSDPARGDAMRGPTPLTPTPAAAAEGQVRTAPREVSAGKLVGASPEEPPITPGRAPDTIEPRFAEDEPVIPETTGGEDQSPETIISPAAPPVADKPARPARLRSAPEVIRATLEAQAAAWNDGDLEAFMKVYWNSPDMRFVSGSSVSRGWAAALKRYRERYGQGDSLGYLSFENLDVQMIEDDVAIVVGRFLLERAEGNGAGAFTLVMRRIDGAWRIVHDHTVADAPPAAVAIKD</sequence>
<dbReference type="OrthoDB" id="120856at2"/>
<evidence type="ECO:0000256" key="2">
    <source>
        <dbReference type="SAM" id="SignalP"/>
    </source>
</evidence>
<dbReference type="Pfam" id="PF14534">
    <property type="entry name" value="DUF4440"/>
    <property type="match status" value="1"/>
</dbReference>
<feature type="region of interest" description="Disordered" evidence="1">
    <location>
        <begin position="114"/>
        <end position="247"/>
    </location>
</feature>
<dbReference type="RefSeq" id="WP_089411956.1">
    <property type="nucleotide sequence ID" value="NZ_FZQA01000002.1"/>
</dbReference>
<keyword evidence="2" id="KW-0732">Signal</keyword>
<dbReference type="SUPFAM" id="SSF54427">
    <property type="entry name" value="NTF2-like"/>
    <property type="match status" value="1"/>
</dbReference>
<feature type="domain" description="DUF4440" evidence="3">
    <location>
        <begin position="296"/>
        <end position="404"/>
    </location>
</feature>
<feature type="compositionally biased region" description="Low complexity" evidence="1">
    <location>
        <begin position="120"/>
        <end position="132"/>
    </location>
</feature>
<evidence type="ECO:0000256" key="1">
    <source>
        <dbReference type="SAM" id="MobiDB-lite"/>
    </source>
</evidence>
<dbReference type="Gene3D" id="3.10.450.50">
    <property type="match status" value="1"/>
</dbReference>
<protein>
    <recommendedName>
        <fullName evidence="3">DUF4440 domain-containing protein</fullName>
    </recommendedName>
</protein>